<reference evidence="13 14" key="1">
    <citation type="submission" date="2020-07" db="EMBL/GenBank/DDBJ databases">
        <authorList>
            <person name="Cui H."/>
        </authorList>
    </citation>
    <scope>NUCLEOTIDE SEQUENCE [LARGE SCALE GENOMIC DNA]</scope>
    <source>
        <strain evidence="13 14">YPL8</strain>
    </source>
</reference>
<evidence type="ECO:0000256" key="5">
    <source>
        <dbReference type="ARBA" id="ARBA00022553"/>
    </source>
</evidence>
<dbReference type="Gene3D" id="1.10.287.130">
    <property type="match status" value="1"/>
</dbReference>
<name>A0A7D5GLU4_9EURY</name>
<dbReference type="OrthoDB" id="327291at2157"/>
<keyword evidence="10" id="KW-0175">Coiled coil</keyword>
<dbReference type="PRINTS" id="PR00344">
    <property type="entry name" value="BCTRLSENSOR"/>
</dbReference>
<evidence type="ECO:0000256" key="3">
    <source>
        <dbReference type="ARBA" id="ARBA00012438"/>
    </source>
</evidence>
<evidence type="ECO:0000256" key="8">
    <source>
        <dbReference type="ARBA" id="ARBA00022777"/>
    </source>
</evidence>
<keyword evidence="11" id="KW-1133">Transmembrane helix</keyword>
<dbReference type="KEGG" id="haly:HYG82_03720"/>
<keyword evidence="7" id="KW-0547">Nucleotide-binding</keyword>
<evidence type="ECO:0000256" key="7">
    <source>
        <dbReference type="ARBA" id="ARBA00022741"/>
    </source>
</evidence>
<evidence type="ECO:0000256" key="2">
    <source>
        <dbReference type="ARBA" id="ARBA00004651"/>
    </source>
</evidence>
<sequence>MVGTIWILTSDFLLYAVVSNLGVAISVEVLKGWIFVVGSSIVLYGLVSYSQRDLERANDQLDRALQQTSILQRIIRHNLRNTCNIIRGNAELLADDFPAEGEQAERVETITTQTDRLVELSEKTHLLRDAVLEDSSTLRQIDLSQLLELRVRKARNRYPKATIRTDIAADIVRETDPRLETAIDELLENAIEHDDTDDPVVEVMMQETDDGQVTIDVSDTGPGLPDIERTVFEDGVESPMAHSEGVGLWITQTILSQLEGTIAIEDNDPRGTTVRLTLPTMTSMQ</sequence>
<dbReference type="RefSeq" id="WP_179259755.1">
    <property type="nucleotide sequence ID" value="NZ_CP058601.1"/>
</dbReference>
<keyword evidence="6" id="KW-0808">Transferase</keyword>
<dbReference type="EMBL" id="CP058601">
    <property type="protein sequence ID" value="QLG48013.1"/>
    <property type="molecule type" value="Genomic_DNA"/>
</dbReference>
<proteinExistence type="predicted"/>
<dbReference type="InterPro" id="IPR036097">
    <property type="entry name" value="HisK_dim/P_sf"/>
</dbReference>
<feature type="transmembrane region" description="Helical" evidence="11">
    <location>
        <begin position="6"/>
        <end position="25"/>
    </location>
</feature>
<evidence type="ECO:0000256" key="6">
    <source>
        <dbReference type="ARBA" id="ARBA00022679"/>
    </source>
</evidence>
<dbReference type="InterPro" id="IPR050980">
    <property type="entry name" value="2C_sensor_his_kinase"/>
</dbReference>
<keyword evidence="8 13" id="KW-0418">Kinase</keyword>
<dbReference type="PANTHER" id="PTHR44936:SF10">
    <property type="entry name" value="SENSOR PROTEIN RSTB"/>
    <property type="match status" value="1"/>
</dbReference>
<evidence type="ECO:0000313" key="13">
    <source>
        <dbReference type="EMBL" id="QLG48013.1"/>
    </source>
</evidence>
<dbReference type="PROSITE" id="PS50109">
    <property type="entry name" value="HIS_KIN"/>
    <property type="match status" value="1"/>
</dbReference>
<comment type="catalytic activity">
    <reaction evidence="1">
        <text>ATP + protein L-histidine = ADP + protein N-phospho-L-histidine.</text>
        <dbReference type="EC" id="2.7.13.3"/>
    </reaction>
</comment>
<feature type="coiled-coil region" evidence="10">
    <location>
        <begin position="47"/>
        <end position="74"/>
    </location>
</feature>
<comment type="subcellular location">
    <subcellularLocation>
        <location evidence="2">Cell membrane</location>
        <topology evidence="2">Multi-pass membrane protein</topology>
    </subcellularLocation>
</comment>
<dbReference type="Proteomes" id="UP000509241">
    <property type="component" value="Chromosome"/>
</dbReference>
<protein>
    <recommendedName>
        <fullName evidence="3">histidine kinase</fullName>
        <ecNumber evidence="3">2.7.13.3</ecNumber>
    </recommendedName>
</protein>
<dbReference type="GO" id="GO:0000155">
    <property type="term" value="F:phosphorelay sensor kinase activity"/>
    <property type="evidence" value="ECO:0007669"/>
    <property type="project" value="InterPro"/>
</dbReference>
<keyword evidence="14" id="KW-1185">Reference proteome</keyword>
<keyword evidence="5" id="KW-0597">Phosphoprotein</keyword>
<evidence type="ECO:0000256" key="11">
    <source>
        <dbReference type="SAM" id="Phobius"/>
    </source>
</evidence>
<dbReference type="SMART" id="SM00387">
    <property type="entry name" value="HATPase_c"/>
    <property type="match status" value="1"/>
</dbReference>
<gene>
    <name evidence="13" type="ORF">HYG82_03720</name>
</gene>
<feature type="domain" description="Histidine kinase" evidence="12">
    <location>
        <begin position="74"/>
        <end position="282"/>
    </location>
</feature>
<dbReference type="GeneID" id="56032369"/>
<dbReference type="CDD" id="cd00082">
    <property type="entry name" value="HisKA"/>
    <property type="match status" value="1"/>
</dbReference>
<dbReference type="GO" id="GO:0005886">
    <property type="term" value="C:plasma membrane"/>
    <property type="evidence" value="ECO:0007669"/>
    <property type="project" value="UniProtKB-SubCell"/>
</dbReference>
<dbReference type="SUPFAM" id="SSF55874">
    <property type="entry name" value="ATPase domain of HSP90 chaperone/DNA topoisomerase II/histidine kinase"/>
    <property type="match status" value="1"/>
</dbReference>
<evidence type="ECO:0000256" key="1">
    <source>
        <dbReference type="ARBA" id="ARBA00000085"/>
    </source>
</evidence>
<evidence type="ECO:0000259" key="12">
    <source>
        <dbReference type="PROSITE" id="PS50109"/>
    </source>
</evidence>
<evidence type="ECO:0000256" key="9">
    <source>
        <dbReference type="ARBA" id="ARBA00022840"/>
    </source>
</evidence>
<dbReference type="InterPro" id="IPR005467">
    <property type="entry name" value="His_kinase_dom"/>
</dbReference>
<dbReference type="GO" id="GO:0005524">
    <property type="term" value="F:ATP binding"/>
    <property type="evidence" value="ECO:0007669"/>
    <property type="project" value="UniProtKB-KW"/>
</dbReference>
<dbReference type="InterPro" id="IPR004358">
    <property type="entry name" value="Sig_transdc_His_kin-like_C"/>
</dbReference>
<accession>A0A7D5GLU4</accession>
<organism evidence="13 14">
    <name type="scientific">Natrinema halophilum</name>
    <dbReference type="NCBI Taxonomy" id="1699371"/>
    <lineage>
        <taxon>Archaea</taxon>
        <taxon>Methanobacteriati</taxon>
        <taxon>Methanobacteriota</taxon>
        <taxon>Stenosarchaea group</taxon>
        <taxon>Halobacteria</taxon>
        <taxon>Halobacteriales</taxon>
        <taxon>Natrialbaceae</taxon>
        <taxon>Natrinema</taxon>
    </lineage>
</organism>
<dbReference type="PANTHER" id="PTHR44936">
    <property type="entry name" value="SENSOR PROTEIN CREC"/>
    <property type="match status" value="1"/>
</dbReference>
<evidence type="ECO:0000313" key="14">
    <source>
        <dbReference type="Proteomes" id="UP000509241"/>
    </source>
</evidence>
<keyword evidence="11" id="KW-0472">Membrane</keyword>
<dbReference type="InterPro" id="IPR003594">
    <property type="entry name" value="HATPase_dom"/>
</dbReference>
<feature type="transmembrane region" description="Helical" evidence="11">
    <location>
        <begin position="32"/>
        <end position="50"/>
    </location>
</feature>
<keyword evidence="11" id="KW-0812">Transmembrane</keyword>
<keyword evidence="9" id="KW-0067">ATP-binding</keyword>
<keyword evidence="4" id="KW-1003">Cell membrane</keyword>
<dbReference type="AlphaFoldDB" id="A0A7D5GLU4"/>
<dbReference type="EC" id="2.7.13.3" evidence="3"/>
<dbReference type="InterPro" id="IPR036890">
    <property type="entry name" value="HATPase_C_sf"/>
</dbReference>
<dbReference type="Pfam" id="PF02518">
    <property type="entry name" value="HATPase_c"/>
    <property type="match status" value="1"/>
</dbReference>
<evidence type="ECO:0000256" key="4">
    <source>
        <dbReference type="ARBA" id="ARBA00022475"/>
    </source>
</evidence>
<dbReference type="SUPFAM" id="SSF47384">
    <property type="entry name" value="Homodimeric domain of signal transducing histidine kinase"/>
    <property type="match status" value="1"/>
</dbReference>
<dbReference type="Gene3D" id="3.30.565.10">
    <property type="entry name" value="Histidine kinase-like ATPase, C-terminal domain"/>
    <property type="match status" value="1"/>
</dbReference>
<dbReference type="Pfam" id="PF00512">
    <property type="entry name" value="HisKA"/>
    <property type="match status" value="1"/>
</dbReference>
<dbReference type="InterPro" id="IPR003661">
    <property type="entry name" value="HisK_dim/P_dom"/>
</dbReference>
<evidence type="ECO:0000256" key="10">
    <source>
        <dbReference type="SAM" id="Coils"/>
    </source>
</evidence>